<sequence length="209" mass="23214">MDPASIVGIVSSVVGIADVVTRSIRSLNSLKTKYRDTPLIVSTLIGQLFTTQVALQQLSSWAEDYPRKSAGSEGGRYPELVAQVGSALDCFGPLVVSLQRDLDQFEGSNKTSMSFTRRMSFLWNERDLNDYLGLLDRQVNALTLLLQAIQCKTQDQQRELLAEKESQTVLRRARDCRSSLVGFDEITGNDGNDGTSIVSEELIKLRKDH</sequence>
<reference evidence="1" key="1">
    <citation type="journal article" date="2020" name="Stud. Mycol.">
        <title>101 Dothideomycetes genomes: a test case for predicting lifestyles and emergence of pathogens.</title>
        <authorList>
            <person name="Haridas S."/>
            <person name="Albert R."/>
            <person name="Binder M."/>
            <person name="Bloem J."/>
            <person name="Labutti K."/>
            <person name="Salamov A."/>
            <person name="Andreopoulos B."/>
            <person name="Baker S."/>
            <person name="Barry K."/>
            <person name="Bills G."/>
            <person name="Bluhm B."/>
            <person name="Cannon C."/>
            <person name="Castanera R."/>
            <person name="Culley D."/>
            <person name="Daum C."/>
            <person name="Ezra D."/>
            <person name="Gonzalez J."/>
            <person name="Henrissat B."/>
            <person name="Kuo A."/>
            <person name="Liang C."/>
            <person name="Lipzen A."/>
            <person name="Lutzoni F."/>
            <person name="Magnuson J."/>
            <person name="Mondo S."/>
            <person name="Nolan M."/>
            <person name="Ohm R."/>
            <person name="Pangilinan J."/>
            <person name="Park H.-J."/>
            <person name="Ramirez L."/>
            <person name="Alfaro M."/>
            <person name="Sun H."/>
            <person name="Tritt A."/>
            <person name="Yoshinaga Y."/>
            <person name="Zwiers L.-H."/>
            <person name="Turgeon B."/>
            <person name="Goodwin S."/>
            <person name="Spatafora J."/>
            <person name="Crous P."/>
            <person name="Grigoriev I."/>
        </authorList>
    </citation>
    <scope>NUCLEOTIDE SEQUENCE</scope>
    <source>
        <strain evidence="1">Tuck. ex Michener</strain>
    </source>
</reference>
<evidence type="ECO:0000313" key="2">
    <source>
        <dbReference type="Proteomes" id="UP000800092"/>
    </source>
</evidence>
<accession>A0A6A6H801</accession>
<dbReference type="AlphaFoldDB" id="A0A6A6H801"/>
<protein>
    <recommendedName>
        <fullName evidence="3">Fungal N-terminal domain-containing protein</fullName>
    </recommendedName>
</protein>
<evidence type="ECO:0000313" key="1">
    <source>
        <dbReference type="EMBL" id="KAF2234226.1"/>
    </source>
</evidence>
<gene>
    <name evidence="1" type="ORF">EV356DRAFT_502558</name>
</gene>
<proteinExistence type="predicted"/>
<evidence type="ECO:0008006" key="3">
    <source>
        <dbReference type="Google" id="ProtNLM"/>
    </source>
</evidence>
<dbReference type="Proteomes" id="UP000800092">
    <property type="component" value="Unassembled WGS sequence"/>
</dbReference>
<keyword evidence="2" id="KW-1185">Reference proteome</keyword>
<dbReference type="EMBL" id="ML991800">
    <property type="protein sequence ID" value="KAF2234226.1"/>
    <property type="molecule type" value="Genomic_DNA"/>
</dbReference>
<dbReference type="OrthoDB" id="5817230at2759"/>
<name>A0A6A6H801_VIRVR</name>
<organism evidence="1 2">
    <name type="scientific">Viridothelium virens</name>
    <name type="common">Speckled blister lichen</name>
    <name type="synonym">Trypethelium virens</name>
    <dbReference type="NCBI Taxonomy" id="1048519"/>
    <lineage>
        <taxon>Eukaryota</taxon>
        <taxon>Fungi</taxon>
        <taxon>Dikarya</taxon>
        <taxon>Ascomycota</taxon>
        <taxon>Pezizomycotina</taxon>
        <taxon>Dothideomycetes</taxon>
        <taxon>Dothideomycetes incertae sedis</taxon>
        <taxon>Trypetheliales</taxon>
        <taxon>Trypetheliaceae</taxon>
        <taxon>Viridothelium</taxon>
    </lineage>
</organism>